<evidence type="ECO:0000259" key="4">
    <source>
        <dbReference type="SMART" id="SM00822"/>
    </source>
</evidence>
<accession>A0A109JX61</accession>
<evidence type="ECO:0000256" key="2">
    <source>
        <dbReference type="ARBA" id="ARBA00023002"/>
    </source>
</evidence>
<dbReference type="EMBL" id="LNCD01000034">
    <property type="protein sequence ID" value="KWV56756.1"/>
    <property type="molecule type" value="Genomic_DNA"/>
</dbReference>
<feature type="domain" description="Ketoreductase" evidence="4">
    <location>
        <begin position="6"/>
        <end position="196"/>
    </location>
</feature>
<dbReference type="Gene3D" id="3.40.50.720">
    <property type="entry name" value="NAD(P)-binding Rossmann-like Domain"/>
    <property type="match status" value="1"/>
</dbReference>
<dbReference type="OrthoDB" id="9795647at2"/>
<dbReference type="AlphaFoldDB" id="A0A109JX61"/>
<comment type="caution">
    <text evidence="5">The sequence shown here is derived from an EMBL/GenBank/DDBJ whole genome shotgun (WGS) entry which is preliminary data.</text>
</comment>
<dbReference type="CDD" id="cd05371">
    <property type="entry name" value="HSD10-like_SDR_c"/>
    <property type="match status" value="1"/>
</dbReference>
<gene>
    <name evidence="5" type="ORF">AS026_33495</name>
</gene>
<proteinExistence type="inferred from homology"/>
<dbReference type="Pfam" id="PF00106">
    <property type="entry name" value="adh_short"/>
    <property type="match status" value="1"/>
</dbReference>
<evidence type="ECO:0000256" key="3">
    <source>
        <dbReference type="RuleBase" id="RU000363"/>
    </source>
</evidence>
<dbReference type="GO" id="GO:0016491">
    <property type="term" value="F:oxidoreductase activity"/>
    <property type="evidence" value="ECO:0007669"/>
    <property type="project" value="UniProtKB-KW"/>
</dbReference>
<dbReference type="Proteomes" id="UP000068164">
    <property type="component" value="Unassembled WGS sequence"/>
</dbReference>
<comment type="similarity">
    <text evidence="1 3">Belongs to the short-chain dehydrogenases/reductases (SDR) family.</text>
</comment>
<dbReference type="InterPro" id="IPR002347">
    <property type="entry name" value="SDR_fam"/>
</dbReference>
<evidence type="ECO:0000313" key="6">
    <source>
        <dbReference type="Proteomes" id="UP000068164"/>
    </source>
</evidence>
<dbReference type="PROSITE" id="PS00061">
    <property type="entry name" value="ADH_SHORT"/>
    <property type="match status" value="1"/>
</dbReference>
<keyword evidence="6" id="KW-1185">Reference proteome</keyword>
<dbReference type="PANTHER" id="PTHR43658">
    <property type="entry name" value="SHORT-CHAIN DEHYDROGENASE/REDUCTASE"/>
    <property type="match status" value="1"/>
</dbReference>
<dbReference type="SUPFAM" id="SSF51735">
    <property type="entry name" value="NAD(P)-binding Rossmann-fold domains"/>
    <property type="match status" value="1"/>
</dbReference>
<sequence>MLIREGSFIVTGGGSGLGAATARMLAENGARVIIADLNETAGEAIAAELGGDARYVKADVTSAGDAAAVVAAAMEAFGGLSGLVNCAGVAPGEKIIGRNGPHDLDSFVRTITINLVGTFNMIRLAASAMQQQDPDAEGERGVIVNTASIAAFDGQVGQAAYAASKGGIASMTLPIARELARHGIRVVSIAPGIFETPMMAGMPHEVQEALGKSVPFPPRLGRPAEFAALVRHICENSMLNGEVIRLDGALRMSAR</sequence>
<protein>
    <submittedName>
        <fullName evidence="5">3-hydroxy-2-methylbutyryl-CoA dehydrogenase</fullName>
    </submittedName>
</protein>
<dbReference type="InterPro" id="IPR020904">
    <property type="entry name" value="Sc_DH/Rdtase_CS"/>
</dbReference>
<reference evidence="5 6" key="1">
    <citation type="submission" date="2015-11" db="EMBL/GenBank/DDBJ databases">
        <title>Draft Genome Sequence of the Strain BR 10423 (Rhizobium sp.) isolated from nodules of Mimosa pudica.</title>
        <authorList>
            <person name="Barauna A.C."/>
            <person name="Zilli J.E."/>
            <person name="Simoes-Araujo J.L."/>
            <person name="Reis V.M."/>
            <person name="James E.K."/>
            <person name="Reis F.B.Jr."/>
            <person name="Rouws L.F."/>
            <person name="Passos S.R."/>
            <person name="Gois S.R."/>
        </authorList>
    </citation>
    <scope>NUCLEOTIDE SEQUENCE [LARGE SCALE GENOMIC DNA]</scope>
    <source>
        <strain evidence="5 6">BR10423</strain>
    </source>
</reference>
<keyword evidence="2" id="KW-0560">Oxidoreductase</keyword>
<organism evidence="5 6">
    <name type="scientific">Rhizobium altiplani</name>
    <dbReference type="NCBI Taxonomy" id="1864509"/>
    <lineage>
        <taxon>Bacteria</taxon>
        <taxon>Pseudomonadati</taxon>
        <taxon>Pseudomonadota</taxon>
        <taxon>Alphaproteobacteria</taxon>
        <taxon>Hyphomicrobiales</taxon>
        <taxon>Rhizobiaceae</taxon>
        <taxon>Rhizobium/Agrobacterium group</taxon>
        <taxon>Rhizobium</taxon>
    </lineage>
</organism>
<dbReference type="SMART" id="SM00822">
    <property type="entry name" value="PKS_KR"/>
    <property type="match status" value="1"/>
</dbReference>
<evidence type="ECO:0000256" key="1">
    <source>
        <dbReference type="ARBA" id="ARBA00006484"/>
    </source>
</evidence>
<name>A0A109JX61_9HYPH</name>
<dbReference type="FunFam" id="3.40.50.720:FF:000215">
    <property type="entry name" value="3-hydroxyacyl-CoA dehydrogenase type-2"/>
    <property type="match status" value="1"/>
</dbReference>
<dbReference type="InterPro" id="IPR036291">
    <property type="entry name" value="NAD(P)-bd_dom_sf"/>
</dbReference>
<dbReference type="RefSeq" id="WP_062369201.1">
    <property type="nucleotide sequence ID" value="NZ_LNCD01000034.1"/>
</dbReference>
<dbReference type="PANTHER" id="PTHR43658:SF8">
    <property type="entry name" value="17-BETA-HYDROXYSTEROID DEHYDROGENASE 14-RELATED"/>
    <property type="match status" value="1"/>
</dbReference>
<dbReference type="PRINTS" id="PR00080">
    <property type="entry name" value="SDRFAMILY"/>
</dbReference>
<dbReference type="PRINTS" id="PR00081">
    <property type="entry name" value="GDHRDH"/>
</dbReference>
<evidence type="ECO:0000313" key="5">
    <source>
        <dbReference type="EMBL" id="KWV56756.1"/>
    </source>
</evidence>
<dbReference type="InterPro" id="IPR057326">
    <property type="entry name" value="KR_dom"/>
</dbReference>